<feature type="signal peptide" evidence="2">
    <location>
        <begin position="1"/>
        <end position="21"/>
    </location>
</feature>
<evidence type="ECO:0000256" key="2">
    <source>
        <dbReference type="SAM" id="SignalP"/>
    </source>
</evidence>
<evidence type="ECO:0000313" key="4">
    <source>
        <dbReference type="EMBL" id="ETR72032.1"/>
    </source>
</evidence>
<keyword evidence="1 2" id="KW-0732">Signal</keyword>
<protein>
    <submittedName>
        <fullName evidence="4">Extracellular solute-binding protein</fullName>
    </submittedName>
</protein>
<feature type="chain" id="PRO_5010737607" evidence="2">
    <location>
        <begin position="22"/>
        <end position="270"/>
    </location>
</feature>
<comment type="caution">
    <text evidence="4">The sequence shown here is derived from an EMBL/GenBank/DDBJ whole genome shotgun (WGS) entry which is preliminary data.</text>
</comment>
<evidence type="ECO:0000259" key="3">
    <source>
        <dbReference type="SMART" id="SM00062"/>
    </source>
</evidence>
<dbReference type="SMART" id="SM00062">
    <property type="entry name" value="PBPb"/>
    <property type="match status" value="1"/>
</dbReference>
<organism evidence="4 5">
    <name type="scientific">Candidatus Magnetoglobus multicellularis str. Araruama</name>
    <dbReference type="NCBI Taxonomy" id="890399"/>
    <lineage>
        <taxon>Bacteria</taxon>
        <taxon>Pseudomonadati</taxon>
        <taxon>Thermodesulfobacteriota</taxon>
        <taxon>Desulfobacteria</taxon>
        <taxon>Desulfobacterales</taxon>
        <taxon>Desulfobacteraceae</taxon>
        <taxon>Candidatus Magnetoglobus</taxon>
    </lineage>
</organism>
<feature type="domain" description="Solute-binding protein family 3/N-terminal" evidence="3">
    <location>
        <begin position="25"/>
        <end position="251"/>
    </location>
</feature>
<proteinExistence type="predicted"/>
<dbReference type="SUPFAM" id="SSF53850">
    <property type="entry name" value="Periplasmic binding protein-like II"/>
    <property type="match status" value="1"/>
</dbReference>
<dbReference type="Pfam" id="PF00497">
    <property type="entry name" value="SBP_bac_3"/>
    <property type="match status" value="1"/>
</dbReference>
<evidence type="ECO:0000256" key="1">
    <source>
        <dbReference type="ARBA" id="ARBA00022729"/>
    </source>
</evidence>
<dbReference type="EMBL" id="ATBP01000192">
    <property type="protein sequence ID" value="ETR72032.1"/>
    <property type="molecule type" value="Genomic_DNA"/>
</dbReference>
<evidence type="ECO:0000313" key="5">
    <source>
        <dbReference type="Proteomes" id="UP000189670"/>
    </source>
</evidence>
<dbReference type="InterPro" id="IPR001638">
    <property type="entry name" value="Solute-binding_3/MltF_N"/>
</dbReference>
<reference evidence="5" key="1">
    <citation type="submission" date="2012-11" db="EMBL/GenBank/DDBJ databases">
        <authorList>
            <person name="Lucero-Rivera Y.E."/>
            <person name="Tovar-Ramirez D."/>
        </authorList>
    </citation>
    <scope>NUCLEOTIDE SEQUENCE [LARGE SCALE GENOMIC DNA]</scope>
    <source>
        <strain evidence="5">Araruama</strain>
    </source>
</reference>
<gene>
    <name evidence="4" type="ORF">OMM_02035</name>
</gene>
<dbReference type="PANTHER" id="PTHR35936">
    <property type="entry name" value="MEMBRANE-BOUND LYTIC MUREIN TRANSGLYCOSYLASE F"/>
    <property type="match status" value="1"/>
</dbReference>
<dbReference type="AlphaFoldDB" id="A0A1V1PAV2"/>
<accession>A0A1V1PAV2</accession>
<dbReference type="Gene3D" id="3.40.190.10">
    <property type="entry name" value="Periplasmic binding protein-like II"/>
    <property type="match status" value="2"/>
</dbReference>
<dbReference type="PANTHER" id="PTHR35936:SF17">
    <property type="entry name" value="ARGININE-BINDING EXTRACELLULAR PROTEIN ARTP"/>
    <property type="match status" value="1"/>
</dbReference>
<sequence length="270" mass="31347">MKKSLLLAFVLVLTNCISAFSGEFMLEADYRQRPPEMVIDENTGDFSGPLIDIMNMAAAEVGLTVKWQQNYFKRSYSRLIRGNVDIVPRVIIKKERKEFVKYFNPIGYQQKNIVFIVQKGKESLIQKYEDLYNISVGVKKGTVYFKRFDSDSRIDKRMSVDDKNMSMMFAAKRFDAMIILDIPAFEKALKNIGFDNYAYAEYKHVQVISNQYAMSKKSSKIKLFDRINSAFRDLVKHGKIRQCYQKYNLPPLLNENDIVGMDLSHDNLSD</sequence>
<dbReference type="Proteomes" id="UP000189670">
    <property type="component" value="Unassembled WGS sequence"/>
</dbReference>
<name>A0A1V1PAV2_9BACT</name>